<dbReference type="eggNOG" id="COG3653">
    <property type="taxonomic scope" value="Bacteria"/>
</dbReference>
<dbReference type="Gene3D" id="3.30.1490.130">
    <property type="entry name" value="D-aminoacylase. Domain 3"/>
    <property type="match status" value="1"/>
</dbReference>
<dbReference type="RefSeq" id="WP_013606615.1">
    <property type="nucleotide sequence ID" value="NC_015152.1"/>
</dbReference>
<dbReference type="Gene3D" id="3.20.20.140">
    <property type="entry name" value="Metal-dependent hydrolases"/>
    <property type="match status" value="1"/>
</dbReference>
<evidence type="ECO:0000259" key="1">
    <source>
        <dbReference type="Pfam" id="PF07969"/>
    </source>
</evidence>
<dbReference type="InterPro" id="IPR051781">
    <property type="entry name" value="Metallo-dep_Hydrolase"/>
</dbReference>
<dbReference type="KEGG" id="sbu:SpiBuddy_0936"/>
<dbReference type="InterPro" id="IPR023100">
    <property type="entry name" value="D-aminoacylase_insert_dom_sf"/>
</dbReference>
<accession>F0RYJ2</accession>
<keyword evidence="3" id="KW-1185">Reference proteome</keyword>
<evidence type="ECO:0000313" key="2">
    <source>
        <dbReference type="EMBL" id="ADY12763.1"/>
    </source>
</evidence>
<keyword evidence="2" id="KW-0378">Hydrolase</keyword>
<sequence>MVVFSNATVVDGTSFTPFKADVLVEHGLIEAILPPLSAQSESMLDCSNRVLCPGFVDIHGHSDLEVLRNPSMRPKIGQGITTEVAGNCGIGVFPAEAGNPFLAELTGDVLGRYPKVGWPSFTSYLDTMRQTGSGTNMAFLQAHSTLRSLALGGNPNRLATDSEVKRMCLYLQQSLQEGCIGLSSGLYYAPCLFADRKELLALLSVVKSFDRLFCVHMRCEGSDILSSIEEVLDLARESGVKLQISHLKVIGRKNQYLVPSMLALIEQARQQGVDVQFDQYPYEYGSTSLFSLLPPPYLRLNRGELKKVLACKQERSSIKTMMELGQGWDSIASLCGWDAIKVLVLQSNPRYEGKSIAEIACEREQDPYEAFFDLLAEEEGSALMTDVTQSQDSIKRILSHPLMCFGTDALYAGKKAHPRSYQAALHLLDRYWKQEPVLSLEQLIAKMTSCGAKRLGLSDRGMIAKGYRADLVLFDPIGLCDRSNEAHPETPACGLDLVMVNGVIALQNGRYTDSTSGQILLA</sequence>
<dbReference type="PANTHER" id="PTHR43135:SF3">
    <property type="entry name" value="ALPHA-D-RIBOSE 1-METHYLPHOSPHONATE 5-TRIPHOSPHATE DIPHOSPHATASE"/>
    <property type="match status" value="1"/>
</dbReference>
<organism evidence="2 3">
    <name type="scientific">Sphaerochaeta globosa (strain ATCC BAA-1886 / DSM 22777 / Buddy)</name>
    <name type="common">Spirochaeta sp. (strain Buddy)</name>
    <dbReference type="NCBI Taxonomy" id="158189"/>
    <lineage>
        <taxon>Bacteria</taxon>
        <taxon>Pseudomonadati</taxon>
        <taxon>Spirochaetota</taxon>
        <taxon>Spirochaetia</taxon>
        <taxon>Spirochaetales</taxon>
        <taxon>Sphaerochaetaceae</taxon>
        <taxon>Sphaerochaeta</taxon>
    </lineage>
</organism>
<evidence type="ECO:0000313" key="3">
    <source>
        <dbReference type="Proteomes" id="UP000008466"/>
    </source>
</evidence>
<protein>
    <submittedName>
        <fullName evidence="2">N-acyl-D-amino-acid deacylase</fullName>
        <ecNumber evidence="2">3.5.1.81</ecNumber>
    </submittedName>
</protein>
<dbReference type="AlphaFoldDB" id="F0RYJ2"/>
<dbReference type="HOGENOM" id="CLU_016107_2_1_12"/>
<dbReference type="Gene3D" id="2.30.40.10">
    <property type="entry name" value="Urease, subunit C, domain 1"/>
    <property type="match status" value="1"/>
</dbReference>
<dbReference type="PANTHER" id="PTHR43135">
    <property type="entry name" value="ALPHA-D-RIBOSE 1-METHYLPHOSPHONATE 5-TRIPHOSPHATE DIPHOSPHATASE"/>
    <property type="match status" value="1"/>
</dbReference>
<dbReference type="OrthoDB" id="9775607at2"/>
<dbReference type="InterPro" id="IPR032466">
    <property type="entry name" value="Metal_Hydrolase"/>
</dbReference>
<dbReference type="STRING" id="158189.SpiBuddy_0936"/>
<dbReference type="GO" id="GO:0047420">
    <property type="term" value="F:N-acyl-D-amino-acid deacylase activity"/>
    <property type="evidence" value="ECO:0007669"/>
    <property type="project" value="UniProtKB-EC"/>
</dbReference>
<feature type="domain" description="Amidohydrolase 3" evidence="1">
    <location>
        <begin position="44"/>
        <end position="246"/>
    </location>
</feature>
<dbReference type="EC" id="3.5.1.81" evidence="2"/>
<dbReference type="Proteomes" id="UP000008466">
    <property type="component" value="Chromosome"/>
</dbReference>
<reference evidence="3" key="1">
    <citation type="submission" date="2011-02" db="EMBL/GenBank/DDBJ databases">
        <title>Complete sequence of Spirochaeta sp. Buddy.</title>
        <authorList>
            <person name="Lucas S."/>
            <person name="Copeland A."/>
            <person name="Lapidus A."/>
            <person name="Cheng J.-F."/>
            <person name="Goodwin L."/>
            <person name="Pitluck S."/>
            <person name="Zeytun A."/>
            <person name="Detter J.C."/>
            <person name="Han C."/>
            <person name="Tapia R."/>
            <person name="Land M."/>
            <person name="Hauser L."/>
            <person name="Kyrpides N."/>
            <person name="Ivanova N."/>
            <person name="Mikhailova N."/>
            <person name="Pagani I."/>
            <person name="Ritalahti K.M."/>
            <person name="Loeffler F.E."/>
            <person name="Woyke T."/>
        </authorList>
    </citation>
    <scope>NUCLEOTIDE SEQUENCE [LARGE SCALE GENOMIC DNA]</scope>
    <source>
        <strain evidence="3">ATCC BAA-1886 / DSM 22777 / Buddy</strain>
    </source>
</reference>
<name>F0RYJ2_SPHGB</name>
<gene>
    <name evidence="2" type="ordered locus">SpiBuddy_0936</name>
</gene>
<dbReference type="EMBL" id="CP002541">
    <property type="protein sequence ID" value="ADY12763.1"/>
    <property type="molecule type" value="Genomic_DNA"/>
</dbReference>
<dbReference type="InterPro" id="IPR011059">
    <property type="entry name" value="Metal-dep_hydrolase_composite"/>
</dbReference>
<dbReference type="CDD" id="cd01297">
    <property type="entry name" value="D-aminoacylase"/>
    <property type="match status" value="1"/>
</dbReference>
<dbReference type="Pfam" id="PF07969">
    <property type="entry name" value="Amidohydro_3"/>
    <property type="match status" value="2"/>
</dbReference>
<proteinExistence type="predicted"/>
<feature type="domain" description="Amidohydrolase 3" evidence="1">
    <location>
        <begin position="392"/>
        <end position="503"/>
    </location>
</feature>
<dbReference type="InterPro" id="IPR013108">
    <property type="entry name" value="Amidohydro_3"/>
</dbReference>
<dbReference type="SUPFAM" id="SSF51338">
    <property type="entry name" value="Composite domain of metallo-dependent hydrolases"/>
    <property type="match status" value="1"/>
</dbReference>
<dbReference type="SUPFAM" id="SSF51556">
    <property type="entry name" value="Metallo-dependent hydrolases"/>
    <property type="match status" value="1"/>
</dbReference>